<dbReference type="AlphaFoldDB" id="A0A0N1PID3"/>
<dbReference type="PANTHER" id="PTHR11461">
    <property type="entry name" value="SERINE PROTEASE INHIBITOR, SERPIN"/>
    <property type="match status" value="1"/>
</dbReference>
<comment type="similarity">
    <text evidence="3">Belongs to the serpin family.</text>
</comment>
<dbReference type="GO" id="GO:0004867">
    <property type="term" value="F:serine-type endopeptidase inhibitor activity"/>
    <property type="evidence" value="ECO:0007669"/>
    <property type="project" value="UniProtKB-KW"/>
</dbReference>
<dbReference type="SUPFAM" id="SSF56574">
    <property type="entry name" value="Serpins"/>
    <property type="match status" value="1"/>
</dbReference>
<keyword evidence="1" id="KW-0646">Protease inhibitor</keyword>
<dbReference type="Proteomes" id="UP000053240">
    <property type="component" value="Unassembled WGS sequence"/>
</dbReference>
<feature type="chain" id="PRO_5005879790" evidence="4">
    <location>
        <begin position="18"/>
        <end position="401"/>
    </location>
</feature>
<sequence>MILRSVILTSLFLVVSTQKYYCSHASALMLMKRPAYEFSIKILDRVSHETGGHFVFSPMSTWLQLMLLSDGARGRTLSEIWTVTRHHKMKCFRSKIRDILNLTDKELKLMNRRSSVIVIDKLMKVNKRFKNESEKHNGVKVLSLDFSDPEQAAAETNAVIESDMNGVITEGVYPTDFNYTVLLMMDTTYFRGDWKFPFNSVYTTVQPFYSQQGEQLGDVKMMNQISYFNLVDIPRIKARVLELPCSVDDRVSMLVFLPTEGTVFDIFFSLNAITLRTIFNLYKQKGMQLVNVKLPRFKIITDVDTLPELLYDMGVKRVFYPHLADLKGISEYGVYASLMSQIADIEVIEKGITAKSVAEFLVTDKKNTATFYADHPFAFLIVDKKTEMILFAGSYNTPSLY</sequence>
<name>A0A0N1PID3_PAPMA</name>
<feature type="domain" description="Serpin" evidence="5">
    <location>
        <begin position="40"/>
        <end position="398"/>
    </location>
</feature>
<keyword evidence="4" id="KW-0732">Signal</keyword>
<evidence type="ECO:0000256" key="3">
    <source>
        <dbReference type="RuleBase" id="RU000411"/>
    </source>
</evidence>
<dbReference type="InterPro" id="IPR023796">
    <property type="entry name" value="Serpin_dom"/>
</dbReference>
<dbReference type="GO" id="GO:0005615">
    <property type="term" value="C:extracellular space"/>
    <property type="evidence" value="ECO:0007669"/>
    <property type="project" value="InterPro"/>
</dbReference>
<dbReference type="Gene3D" id="2.30.39.10">
    <property type="entry name" value="Alpha-1-antitrypsin, domain 1"/>
    <property type="match status" value="1"/>
</dbReference>
<dbReference type="InterPro" id="IPR042178">
    <property type="entry name" value="Serpin_sf_1"/>
</dbReference>
<evidence type="ECO:0000256" key="1">
    <source>
        <dbReference type="ARBA" id="ARBA00022690"/>
    </source>
</evidence>
<dbReference type="InterPro" id="IPR000215">
    <property type="entry name" value="Serpin_fam"/>
</dbReference>
<dbReference type="Pfam" id="PF00079">
    <property type="entry name" value="Serpin"/>
    <property type="match status" value="1"/>
</dbReference>
<accession>A0A0N1PID3</accession>
<feature type="signal peptide" evidence="4">
    <location>
        <begin position="1"/>
        <end position="17"/>
    </location>
</feature>
<dbReference type="OrthoDB" id="671595at2759"/>
<reference evidence="6 7" key="1">
    <citation type="journal article" date="2015" name="Nat. Commun.">
        <title>Outbred genome sequencing and CRISPR/Cas9 gene editing in butterflies.</title>
        <authorList>
            <person name="Li X."/>
            <person name="Fan D."/>
            <person name="Zhang W."/>
            <person name="Liu G."/>
            <person name="Zhang L."/>
            <person name="Zhao L."/>
            <person name="Fang X."/>
            <person name="Chen L."/>
            <person name="Dong Y."/>
            <person name="Chen Y."/>
            <person name="Ding Y."/>
            <person name="Zhao R."/>
            <person name="Feng M."/>
            <person name="Zhu Y."/>
            <person name="Feng Y."/>
            <person name="Jiang X."/>
            <person name="Zhu D."/>
            <person name="Xiang H."/>
            <person name="Feng X."/>
            <person name="Li S."/>
            <person name="Wang J."/>
            <person name="Zhang G."/>
            <person name="Kronforst M.R."/>
            <person name="Wang W."/>
        </authorList>
    </citation>
    <scope>NUCLEOTIDE SEQUENCE [LARGE SCALE GENOMIC DNA]</scope>
    <source>
        <strain evidence="6">Ya'a_city_454_Pm</strain>
        <tissue evidence="6">Whole body</tissue>
    </source>
</reference>
<dbReference type="InterPro" id="IPR036186">
    <property type="entry name" value="Serpin_sf"/>
</dbReference>
<dbReference type="KEGG" id="pmac:106710541"/>
<evidence type="ECO:0000256" key="2">
    <source>
        <dbReference type="ARBA" id="ARBA00022900"/>
    </source>
</evidence>
<organism evidence="6 7">
    <name type="scientific">Papilio machaon</name>
    <name type="common">Old World swallowtail butterfly</name>
    <dbReference type="NCBI Taxonomy" id="76193"/>
    <lineage>
        <taxon>Eukaryota</taxon>
        <taxon>Metazoa</taxon>
        <taxon>Ecdysozoa</taxon>
        <taxon>Arthropoda</taxon>
        <taxon>Hexapoda</taxon>
        <taxon>Insecta</taxon>
        <taxon>Pterygota</taxon>
        <taxon>Neoptera</taxon>
        <taxon>Endopterygota</taxon>
        <taxon>Lepidoptera</taxon>
        <taxon>Glossata</taxon>
        <taxon>Ditrysia</taxon>
        <taxon>Papilionoidea</taxon>
        <taxon>Papilionidae</taxon>
        <taxon>Papilioninae</taxon>
        <taxon>Papilio</taxon>
    </lineage>
</organism>
<dbReference type="InParanoid" id="A0A0N1PID3"/>
<dbReference type="SMART" id="SM00093">
    <property type="entry name" value="SERPIN"/>
    <property type="match status" value="1"/>
</dbReference>
<dbReference type="CDD" id="cd19598">
    <property type="entry name" value="serpin77Ba-like_insects"/>
    <property type="match status" value="1"/>
</dbReference>
<evidence type="ECO:0000313" key="7">
    <source>
        <dbReference type="Proteomes" id="UP000053240"/>
    </source>
</evidence>
<protein>
    <submittedName>
        <fullName evidence="6">Serpin B9</fullName>
    </submittedName>
</protein>
<evidence type="ECO:0000259" key="5">
    <source>
        <dbReference type="SMART" id="SM00093"/>
    </source>
</evidence>
<gene>
    <name evidence="6" type="ORF">RR48_02848</name>
</gene>
<dbReference type="InterPro" id="IPR042185">
    <property type="entry name" value="Serpin_sf_2"/>
</dbReference>
<keyword evidence="2" id="KW-0722">Serine protease inhibitor</keyword>
<evidence type="ECO:0000256" key="4">
    <source>
        <dbReference type="SAM" id="SignalP"/>
    </source>
</evidence>
<dbReference type="STRING" id="76193.A0A0N1PID3"/>
<keyword evidence="7" id="KW-1185">Reference proteome</keyword>
<dbReference type="PANTHER" id="PTHR11461:SF367">
    <property type="entry name" value="GH21475P-RELATED"/>
    <property type="match status" value="1"/>
</dbReference>
<proteinExistence type="inferred from homology"/>
<evidence type="ECO:0000313" key="6">
    <source>
        <dbReference type="EMBL" id="KPJ20095.1"/>
    </source>
</evidence>
<dbReference type="EMBL" id="KQ459764">
    <property type="protein sequence ID" value="KPJ20095.1"/>
    <property type="molecule type" value="Genomic_DNA"/>
</dbReference>
<dbReference type="Gene3D" id="3.30.497.10">
    <property type="entry name" value="Antithrombin, subunit I, domain 2"/>
    <property type="match status" value="1"/>
</dbReference>